<dbReference type="Proteomes" id="UP000007523">
    <property type="component" value="Chromosome"/>
</dbReference>
<dbReference type="PROSITE" id="PS01124">
    <property type="entry name" value="HTH_ARAC_FAMILY_2"/>
    <property type="match status" value="1"/>
</dbReference>
<evidence type="ECO:0000259" key="9">
    <source>
        <dbReference type="PROSITE" id="PS01124"/>
    </source>
</evidence>
<dbReference type="InterPro" id="IPR001789">
    <property type="entry name" value="Sig_transdc_resp-reg_receiver"/>
</dbReference>
<dbReference type="SMART" id="SM00448">
    <property type="entry name" value="REC"/>
    <property type="match status" value="1"/>
</dbReference>
<feature type="domain" description="Response regulatory" evidence="10">
    <location>
        <begin position="3"/>
        <end position="120"/>
    </location>
</feature>
<dbReference type="GO" id="GO:0003700">
    <property type="term" value="F:DNA-binding transcription factor activity"/>
    <property type="evidence" value="ECO:0007669"/>
    <property type="project" value="InterPro"/>
</dbReference>
<dbReference type="CDD" id="cd17536">
    <property type="entry name" value="REC_YesN-like"/>
    <property type="match status" value="1"/>
</dbReference>
<dbReference type="Pfam" id="PF00072">
    <property type="entry name" value="Response_reg"/>
    <property type="match status" value="1"/>
</dbReference>
<dbReference type="SMART" id="SM00342">
    <property type="entry name" value="HTH_ARAC"/>
    <property type="match status" value="1"/>
</dbReference>
<dbReference type="HOGENOM" id="CLU_000445_5_0_9"/>
<evidence type="ECO:0000313" key="12">
    <source>
        <dbReference type="Proteomes" id="UP000007523"/>
    </source>
</evidence>
<name>H6NPF6_9BACL</name>
<evidence type="ECO:0000256" key="7">
    <source>
        <dbReference type="ARBA" id="ARBA00023163"/>
    </source>
</evidence>
<dbReference type="InterPro" id="IPR051552">
    <property type="entry name" value="HptR"/>
</dbReference>
<dbReference type="InterPro" id="IPR011006">
    <property type="entry name" value="CheY-like_superfamily"/>
</dbReference>
<dbReference type="RefSeq" id="WP_014371869.1">
    <property type="nucleotide sequence ID" value="NC_016935.1"/>
</dbReference>
<accession>H6NPF6</accession>
<reference evidence="11 12" key="1">
    <citation type="journal article" date="2012" name="J. Bacteriol.">
        <title>Complete Genome Sequence of Paenibacillus mucilaginosus 3016, a Bacterium Functional as Microbial Fertilizer.</title>
        <authorList>
            <person name="Ma M."/>
            <person name="Wang Z."/>
            <person name="Li L."/>
            <person name="Jiang X."/>
            <person name="Guan D."/>
            <person name="Cao F."/>
            <person name="Chen H."/>
            <person name="Wang X."/>
            <person name="Shen D."/>
            <person name="Du B."/>
            <person name="Li J."/>
        </authorList>
    </citation>
    <scope>NUCLEOTIDE SEQUENCE [LARGE SCALE GENOMIC DNA]</scope>
    <source>
        <strain evidence="11 12">3016</strain>
    </source>
</reference>
<protein>
    <submittedName>
        <fullName evidence="11">YesN20</fullName>
    </submittedName>
</protein>
<evidence type="ECO:0000256" key="3">
    <source>
        <dbReference type="ARBA" id="ARBA00022553"/>
    </source>
</evidence>
<dbReference type="PANTHER" id="PTHR42713:SF3">
    <property type="entry name" value="TRANSCRIPTIONAL REGULATORY PROTEIN HPTR"/>
    <property type="match status" value="1"/>
</dbReference>
<dbReference type="Pfam" id="PF12833">
    <property type="entry name" value="HTH_18"/>
    <property type="match status" value="1"/>
</dbReference>
<keyword evidence="5" id="KW-0805">Transcription regulation</keyword>
<dbReference type="GO" id="GO:0005737">
    <property type="term" value="C:cytoplasm"/>
    <property type="evidence" value="ECO:0007669"/>
    <property type="project" value="UniProtKB-SubCell"/>
</dbReference>
<feature type="modified residue" description="4-aspartylphosphate" evidence="8">
    <location>
        <position position="55"/>
    </location>
</feature>
<feature type="domain" description="HTH araC/xylS-type" evidence="9">
    <location>
        <begin position="436"/>
        <end position="535"/>
    </location>
</feature>
<dbReference type="EMBL" id="CP003235">
    <property type="protein sequence ID" value="AFC32568.1"/>
    <property type="molecule type" value="Genomic_DNA"/>
</dbReference>
<dbReference type="SUPFAM" id="SSF52172">
    <property type="entry name" value="CheY-like"/>
    <property type="match status" value="1"/>
</dbReference>
<evidence type="ECO:0000256" key="1">
    <source>
        <dbReference type="ARBA" id="ARBA00004496"/>
    </source>
</evidence>
<dbReference type="GO" id="GO:0043565">
    <property type="term" value="F:sequence-specific DNA binding"/>
    <property type="evidence" value="ECO:0007669"/>
    <property type="project" value="InterPro"/>
</dbReference>
<dbReference type="Pfam" id="PF17853">
    <property type="entry name" value="GGDEF_2"/>
    <property type="match status" value="1"/>
</dbReference>
<evidence type="ECO:0000256" key="4">
    <source>
        <dbReference type="ARBA" id="ARBA00023012"/>
    </source>
</evidence>
<keyword evidence="3 8" id="KW-0597">Phosphoprotein</keyword>
<comment type="subcellular location">
    <subcellularLocation>
        <location evidence="1">Cytoplasm</location>
    </subcellularLocation>
</comment>
<dbReference type="InterPro" id="IPR020449">
    <property type="entry name" value="Tscrpt_reg_AraC-type_HTH"/>
</dbReference>
<dbReference type="InterPro" id="IPR041522">
    <property type="entry name" value="CdaR_GGDEF"/>
</dbReference>
<dbReference type="Gene3D" id="3.40.50.2300">
    <property type="match status" value="1"/>
</dbReference>
<keyword evidence="2" id="KW-0963">Cytoplasm</keyword>
<keyword evidence="6" id="KW-0238">DNA-binding</keyword>
<dbReference type="PROSITE" id="PS50110">
    <property type="entry name" value="RESPONSE_REGULATORY"/>
    <property type="match status" value="1"/>
</dbReference>
<dbReference type="InterPro" id="IPR018060">
    <property type="entry name" value="HTH_AraC"/>
</dbReference>
<evidence type="ECO:0000259" key="10">
    <source>
        <dbReference type="PROSITE" id="PS50110"/>
    </source>
</evidence>
<dbReference type="KEGG" id="pmq:PM3016_5903"/>
<organism evidence="11 12">
    <name type="scientific">Paenibacillus mucilaginosus 3016</name>
    <dbReference type="NCBI Taxonomy" id="1116391"/>
    <lineage>
        <taxon>Bacteria</taxon>
        <taxon>Bacillati</taxon>
        <taxon>Bacillota</taxon>
        <taxon>Bacilli</taxon>
        <taxon>Bacillales</taxon>
        <taxon>Paenibacillaceae</taxon>
        <taxon>Paenibacillus</taxon>
    </lineage>
</organism>
<dbReference type="Gene3D" id="1.10.10.60">
    <property type="entry name" value="Homeodomain-like"/>
    <property type="match status" value="2"/>
</dbReference>
<sequence length="542" mass="61190">MYSLMLVDDEDEVREGIMEKTDWVACGFRLAGAYENGRDAAEALEALRPDVLITDICMPFMDGLELSRYAAEISRDTKIVIITGYEEFDYAKEAIKLRVNEYLLKPINAREFMAFLGRLKTELDEQRASRENLSVIRQQLNQSLPLLKERFLERLSASVMKREELHRKLEYFGLTLPGPAFVSMVADIDPRQNPQAAGGAADAGSDLELLHFAVFNIFQEIFEKENGGAVFRTRDDRIGVLLCGLPESIGPLAQNLAAHAAYSVEKYLKLTLTIGIGRHCTALTQVPRSFREAGSALDYRLLLGSNRILCISDLEQGTSLHSMEYLEWEKKLLSALKMGKGSQVSSVLSAWLEEWRSAGLPVEKCYGMLYKFVVALMNWVAETGCGEAEVFGEDPFREMRALRTLDQLKQWLEGLCHRVICTLGERRSLATQSQMHLAEAYIKEHYVSESLSLQQVCDHIYMSASYFSACFKQHTGLTFVEYLTRLRIDKAKELLAATALKAYDIASRVGYPDPQYFSVIFKRHTGRTPKEFRLLAAAGETV</sequence>
<dbReference type="GO" id="GO:0000160">
    <property type="term" value="P:phosphorelay signal transduction system"/>
    <property type="evidence" value="ECO:0007669"/>
    <property type="project" value="UniProtKB-KW"/>
</dbReference>
<dbReference type="InterPro" id="IPR009057">
    <property type="entry name" value="Homeodomain-like_sf"/>
</dbReference>
<gene>
    <name evidence="11" type="ORF">PM3016_5903</name>
</gene>
<evidence type="ECO:0000256" key="5">
    <source>
        <dbReference type="ARBA" id="ARBA00023015"/>
    </source>
</evidence>
<dbReference type="PRINTS" id="PR00032">
    <property type="entry name" value="HTHARAC"/>
</dbReference>
<evidence type="ECO:0000313" key="11">
    <source>
        <dbReference type="EMBL" id="AFC32568.1"/>
    </source>
</evidence>
<keyword evidence="4" id="KW-0902">Two-component regulatory system</keyword>
<keyword evidence="12" id="KW-1185">Reference proteome</keyword>
<dbReference type="AlphaFoldDB" id="H6NPF6"/>
<evidence type="ECO:0000256" key="8">
    <source>
        <dbReference type="PROSITE-ProRule" id="PRU00169"/>
    </source>
</evidence>
<keyword evidence="7" id="KW-0804">Transcription</keyword>
<evidence type="ECO:0000256" key="6">
    <source>
        <dbReference type="ARBA" id="ARBA00023125"/>
    </source>
</evidence>
<dbReference type="STRING" id="1116391.PM3016_5903"/>
<proteinExistence type="predicted"/>
<dbReference type="PANTHER" id="PTHR42713">
    <property type="entry name" value="HISTIDINE KINASE-RELATED"/>
    <property type="match status" value="1"/>
</dbReference>
<dbReference type="SUPFAM" id="SSF46689">
    <property type="entry name" value="Homeodomain-like"/>
    <property type="match status" value="2"/>
</dbReference>
<evidence type="ECO:0000256" key="2">
    <source>
        <dbReference type="ARBA" id="ARBA00022490"/>
    </source>
</evidence>